<dbReference type="AlphaFoldDB" id="A0A645HJ44"/>
<comment type="caution">
    <text evidence="1">The sequence shown here is derived from an EMBL/GenBank/DDBJ whole genome shotgun (WGS) entry which is preliminary data.</text>
</comment>
<accession>A0A645HJ44</accession>
<protein>
    <submittedName>
        <fullName evidence="1">Uncharacterized protein</fullName>
    </submittedName>
</protein>
<reference evidence="1" key="1">
    <citation type="submission" date="2019-08" db="EMBL/GenBank/DDBJ databases">
        <authorList>
            <person name="Kucharzyk K."/>
            <person name="Murdoch R.W."/>
            <person name="Higgins S."/>
            <person name="Loffler F."/>
        </authorList>
    </citation>
    <scope>NUCLEOTIDE SEQUENCE</scope>
</reference>
<evidence type="ECO:0000313" key="1">
    <source>
        <dbReference type="EMBL" id="MPN39035.1"/>
    </source>
</evidence>
<gene>
    <name evidence="1" type="ORF">SDC9_186561</name>
</gene>
<name>A0A645HJ44_9ZZZZ</name>
<sequence>MASVDAHARVAFLLGKVEITLHAGQHLEAPGHIRSLGLDFLDANTIRRSGFDPGFGAFGRGRADTVEVEAG</sequence>
<proteinExistence type="predicted"/>
<organism evidence="1">
    <name type="scientific">bioreactor metagenome</name>
    <dbReference type="NCBI Taxonomy" id="1076179"/>
    <lineage>
        <taxon>unclassified sequences</taxon>
        <taxon>metagenomes</taxon>
        <taxon>ecological metagenomes</taxon>
    </lineage>
</organism>
<dbReference type="EMBL" id="VSSQ01094619">
    <property type="protein sequence ID" value="MPN39035.1"/>
    <property type="molecule type" value="Genomic_DNA"/>
</dbReference>